<dbReference type="Gene3D" id="1.25.40.390">
    <property type="match status" value="1"/>
</dbReference>
<proteinExistence type="inferred from homology"/>
<reference evidence="9" key="1">
    <citation type="journal article" date="2019" name="Int. J. Syst. Evol. Microbiol.">
        <title>The Global Catalogue of Microorganisms (GCM) 10K type strain sequencing project: providing services to taxonomists for standard genome sequencing and annotation.</title>
        <authorList>
            <consortium name="The Broad Institute Genomics Platform"/>
            <consortium name="The Broad Institute Genome Sequencing Center for Infectious Disease"/>
            <person name="Wu L."/>
            <person name="Ma J."/>
        </authorList>
    </citation>
    <scope>NUCLEOTIDE SEQUENCE [LARGE SCALE GENOMIC DNA]</scope>
    <source>
        <strain evidence="9">CECT 7649</strain>
    </source>
</reference>
<accession>A0ABW3J2V1</accession>
<dbReference type="Proteomes" id="UP001597051">
    <property type="component" value="Unassembled WGS sequence"/>
</dbReference>
<comment type="similarity">
    <text evidence="2">Belongs to the SusD family.</text>
</comment>
<dbReference type="SUPFAM" id="SSF48452">
    <property type="entry name" value="TPR-like"/>
    <property type="match status" value="1"/>
</dbReference>
<keyword evidence="5" id="KW-0998">Cell outer membrane</keyword>
<dbReference type="InterPro" id="IPR033985">
    <property type="entry name" value="SusD-like_N"/>
</dbReference>
<evidence type="ECO:0000256" key="4">
    <source>
        <dbReference type="ARBA" id="ARBA00023136"/>
    </source>
</evidence>
<dbReference type="CDD" id="cd08977">
    <property type="entry name" value="SusD"/>
    <property type="match status" value="1"/>
</dbReference>
<sequence>MKKYINIAIASVAILSTIVVSCNDDFVERPVQYSIDAENYFNSKTDYEAALIAAYDLLHSTFINVLMGEIASDNTFAGGNGPNDVPGYQSVDDMIHSPVNAQIKQLWDWMFAGVQRANYILEFKDKTDFEGKNQIIAQARFLRAYYHFELVKWFGGIPMNGDKRFLSGDEKTVPRSSVNEVYASIEADLIYATQNLSVAAAQQGRATSGAAFALLGKAYLYQGKYTEAAATLEILITKGNYRLVSTSDLTPQQISDGLTPFGSIFEEAGENGPESVFEIQYTDVEGGRYEGLQNIEGNVAVGFAGPFGYEGPVFADGNNFNLPTPKIVSAFEAGDTRKEVTILDMATWIPANPGTKYTKQNEDTGFFNRKYIPRTRRIGAANDQKLTSPNNYRAIRYADVLLMAAEASSKSGNDVKAREYLNLVRDRAFGDENHRISESGSALYDAILAERRVELAGEGHRFFDLVRTGKAAQEIDGFVAGKNELFPIPFEEIQFSGGNWAQNPKY</sequence>
<dbReference type="Pfam" id="PF07980">
    <property type="entry name" value="SusD_RagB"/>
    <property type="match status" value="1"/>
</dbReference>
<gene>
    <name evidence="8" type="ORF">ACFQ0S_09795</name>
</gene>
<evidence type="ECO:0000256" key="3">
    <source>
        <dbReference type="ARBA" id="ARBA00022729"/>
    </source>
</evidence>
<comment type="caution">
    <text evidence="8">The sequence shown here is derived from an EMBL/GenBank/DDBJ whole genome shotgun (WGS) entry which is preliminary data.</text>
</comment>
<evidence type="ECO:0000313" key="9">
    <source>
        <dbReference type="Proteomes" id="UP001597051"/>
    </source>
</evidence>
<protein>
    <submittedName>
        <fullName evidence="8">RagB/SusD family nutrient uptake outer membrane protein</fullName>
    </submittedName>
</protein>
<feature type="domain" description="SusD-like N-terminal" evidence="7">
    <location>
        <begin position="89"/>
        <end position="220"/>
    </location>
</feature>
<organism evidence="8 9">
    <name type="scientific">Flavobacterium myungsuense</name>
    <dbReference type="NCBI Taxonomy" id="651823"/>
    <lineage>
        <taxon>Bacteria</taxon>
        <taxon>Pseudomonadati</taxon>
        <taxon>Bacteroidota</taxon>
        <taxon>Flavobacteriia</taxon>
        <taxon>Flavobacteriales</taxon>
        <taxon>Flavobacteriaceae</taxon>
        <taxon>Flavobacterium</taxon>
    </lineage>
</organism>
<evidence type="ECO:0000259" key="7">
    <source>
        <dbReference type="Pfam" id="PF14322"/>
    </source>
</evidence>
<keyword evidence="4" id="KW-0472">Membrane</keyword>
<dbReference type="InterPro" id="IPR012944">
    <property type="entry name" value="SusD_RagB_dom"/>
</dbReference>
<evidence type="ECO:0000256" key="5">
    <source>
        <dbReference type="ARBA" id="ARBA00023237"/>
    </source>
</evidence>
<dbReference type="RefSeq" id="WP_379757068.1">
    <property type="nucleotide sequence ID" value="NZ_JBHSYB010000026.1"/>
</dbReference>
<evidence type="ECO:0000259" key="6">
    <source>
        <dbReference type="Pfam" id="PF07980"/>
    </source>
</evidence>
<dbReference type="InterPro" id="IPR011990">
    <property type="entry name" value="TPR-like_helical_dom_sf"/>
</dbReference>
<name>A0ABW3J2V1_9FLAO</name>
<evidence type="ECO:0000256" key="1">
    <source>
        <dbReference type="ARBA" id="ARBA00004442"/>
    </source>
</evidence>
<dbReference type="PROSITE" id="PS51257">
    <property type="entry name" value="PROKAR_LIPOPROTEIN"/>
    <property type="match status" value="1"/>
</dbReference>
<keyword evidence="3" id="KW-0732">Signal</keyword>
<feature type="domain" description="RagB/SusD" evidence="6">
    <location>
        <begin position="343"/>
        <end position="482"/>
    </location>
</feature>
<evidence type="ECO:0000313" key="8">
    <source>
        <dbReference type="EMBL" id="MFD0984765.1"/>
    </source>
</evidence>
<dbReference type="EMBL" id="JBHTIZ010000025">
    <property type="protein sequence ID" value="MFD0984765.1"/>
    <property type="molecule type" value="Genomic_DNA"/>
</dbReference>
<keyword evidence="9" id="KW-1185">Reference proteome</keyword>
<comment type="subcellular location">
    <subcellularLocation>
        <location evidence="1">Cell outer membrane</location>
    </subcellularLocation>
</comment>
<dbReference type="Pfam" id="PF14322">
    <property type="entry name" value="SusD-like_3"/>
    <property type="match status" value="1"/>
</dbReference>
<evidence type="ECO:0000256" key="2">
    <source>
        <dbReference type="ARBA" id="ARBA00006275"/>
    </source>
</evidence>